<evidence type="ECO:0000313" key="1">
    <source>
        <dbReference type="EMBL" id="MCI10347.1"/>
    </source>
</evidence>
<comment type="caution">
    <text evidence="1">The sequence shown here is derived from an EMBL/GenBank/DDBJ whole genome shotgun (WGS) entry which is preliminary data.</text>
</comment>
<dbReference type="Proteomes" id="UP000265520">
    <property type="component" value="Unassembled WGS sequence"/>
</dbReference>
<feature type="non-terminal residue" evidence="1">
    <location>
        <position position="1"/>
    </location>
</feature>
<organism evidence="1 2">
    <name type="scientific">Trifolium medium</name>
    <dbReference type="NCBI Taxonomy" id="97028"/>
    <lineage>
        <taxon>Eukaryota</taxon>
        <taxon>Viridiplantae</taxon>
        <taxon>Streptophyta</taxon>
        <taxon>Embryophyta</taxon>
        <taxon>Tracheophyta</taxon>
        <taxon>Spermatophyta</taxon>
        <taxon>Magnoliopsida</taxon>
        <taxon>eudicotyledons</taxon>
        <taxon>Gunneridae</taxon>
        <taxon>Pentapetalae</taxon>
        <taxon>rosids</taxon>
        <taxon>fabids</taxon>
        <taxon>Fabales</taxon>
        <taxon>Fabaceae</taxon>
        <taxon>Papilionoideae</taxon>
        <taxon>50 kb inversion clade</taxon>
        <taxon>NPAAA clade</taxon>
        <taxon>Hologalegina</taxon>
        <taxon>IRL clade</taxon>
        <taxon>Trifolieae</taxon>
        <taxon>Trifolium</taxon>
    </lineage>
</organism>
<accession>A0A392PFD6</accession>
<reference evidence="1 2" key="1">
    <citation type="journal article" date="2018" name="Front. Plant Sci.">
        <title>Red Clover (Trifolium pratense) and Zigzag Clover (T. medium) - A Picture of Genomic Similarities and Differences.</title>
        <authorList>
            <person name="Dluhosova J."/>
            <person name="Istvanek J."/>
            <person name="Nedelnik J."/>
            <person name="Repkova J."/>
        </authorList>
    </citation>
    <scope>NUCLEOTIDE SEQUENCE [LARGE SCALE GENOMIC DNA]</scope>
    <source>
        <strain evidence="2">cv. 10/8</strain>
        <tissue evidence="1">Leaf</tissue>
    </source>
</reference>
<protein>
    <submittedName>
        <fullName evidence="1">Uncharacterized protein</fullName>
    </submittedName>
</protein>
<sequence length="46" mass="5320">FVVKDKCFLSGHSKCPPIFFLRTFSLNVNISVATSRRRFSCPDELR</sequence>
<evidence type="ECO:0000313" key="2">
    <source>
        <dbReference type="Proteomes" id="UP000265520"/>
    </source>
</evidence>
<dbReference type="AlphaFoldDB" id="A0A392PFD6"/>
<gene>
    <name evidence="1" type="ORF">A2U01_0031440</name>
</gene>
<dbReference type="EMBL" id="LXQA010075884">
    <property type="protein sequence ID" value="MCI10347.1"/>
    <property type="molecule type" value="Genomic_DNA"/>
</dbReference>
<keyword evidence="2" id="KW-1185">Reference proteome</keyword>
<name>A0A392PFD6_9FABA</name>
<proteinExistence type="predicted"/>